<keyword evidence="3" id="KW-1185">Reference proteome</keyword>
<evidence type="ECO:0000313" key="2">
    <source>
        <dbReference type="EMBL" id="MEP0821135.1"/>
    </source>
</evidence>
<keyword evidence="1" id="KW-0472">Membrane</keyword>
<sequence>MLIASFCVQFNIGPRSITVPIAVGAIAISFPLGVFRTWERWQNHKAWVAAREAQLRADVEALRKPLGDPNCTHSARSPHLRCTVNPAGPCETCSDFKDLEG</sequence>
<dbReference type="Proteomes" id="UP001464891">
    <property type="component" value="Unassembled WGS sequence"/>
</dbReference>
<dbReference type="EMBL" id="JAMPKM010000075">
    <property type="protein sequence ID" value="MEP0821135.1"/>
    <property type="molecule type" value="Genomic_DNA"/>
</dbReference>
<dbReference type="InterPro" id="IPR045589">
    <property type="entry name" value="DUF6464"/>
</dbReference>
<reference evidence="2 3" key="1">
    <citation type="submission" date="2022-04" db="EMBL/GenBank/DDBJ databases">
        <title>Positive selection, recombination, and allopatry shape intraspecific diversity of widespread and dominant cyanobacteria.</title>
        <authorList>
            <person name="Wei J."/>
            <person name="Shu W."/>
            <person name="Hu C."/>
        </authorList>
    </citation>
    <scope>NUCLEOTIDE SEQUENCE [LARGE SCALE GENOMIC DNA]</scope>
    <source>
        <strain evidence="2 3">GB2-A4</strain>
    </source>
</reference>
<evidence type="ECO:0000256" key="1">
    <source>
        <dbReference type="SAM" id="Phobius"/>
    </source>
</evidence>
<gene>
    <name evidence="2" type="ORF">NC998_29270</name>
</gene>
<protein>
    <submittedName>
        <fullName evidence="2">DUF6464 family protein</fullName>
    </submittedName>
</protein>
<name>A0ABV0JJ97_9CYAN</name>
<keyword evidence="1" id="KW-0812">Transmembrane</keyword>
<organism evidence="2 3">
    <name type="scientific">Trichocoleus desertorum GB2-A4</name>
    <dbReference type="NCBI Taxonomy" id="2933944"/>
    <lineage>
        <taxon>Bacteria</taxon>
        <taxon>Bacillati</taxon>
        <taxon>Cyanobacteriota</taxon>
        <taxon>Cyanophyceae</taxon>
        <taxon>Leptolyngbyales</taxon>
        <taxon>Trichocoleusaceae</taxon>
        <taxon>Trichocoleus</taxon>
    </lineage>
</organism>
<evidence type="ECO:0000313" key="3">
    <source>
        <dbReference type="Proteomes" id="UP001464891"/>
    </source>
</evidence>
<feature type="transmembrane region" description="Helical" evidence="1">
    <location>
        <begin position="17"/>
        <end position="35"/>
    </location>
</feature>
<dbReference type="Pfam" id="PF20065">
    <property type="entry name" value="DUF6464"/>
    <property type="match status" value="1"/>
</dbReference>
<comment type="caution">
    <text evidence="2">The sequence shown here is derived from an EMBL/GenBank/DDBJ whole genome shotgun (WGS) entry which is preliminary data.</text>
</comment>
<accession>A0ABV0JJ97</accession>
<proteinExistence type="predicted"/>
<keyword evidence="1" id="KW-1133">Transmembrane helix</keyword>